<keyword evidence="1" id="KW-0862">Zinc</keyword>
<gene>
    <name evidence="4" type="ORF">R1sor_001508</name>
</gene>
<keyword evidence="5" id="KW-1185">Reference proteome</keyword>
<keyword evidence="2" id="KW-0812">Transmembrane</keyword>
<evidence type="ECO:0000313" key="4">
    <source>
        <dbReference type="EMBL" id="KAL3683486.1"/>
    </source>
</evidence>
<keyword evidence="1" id="KW-0479">Metal-binding</keyword>
<evidence type="ECO:0000256" key="2">
    <source>
        <dbReference type="SAM" id="Phobius"/>
    </source>
</evidence>
<dbReference type="PANTHER" id="PTHR33977:SF1">
    <property type="entry name" value="ZINC ION BINDING PROTEIN"/>
    <property type="match status" value="1"/>
</dbReference>
<evidence type="ECO:0000313" key="5">
    <source>
        <dbReference type="Proteomes" id="UP001633002"/>
    </source>
</evidence>
<dbReference type="AlphaFoldDB" id="A0ABD3H0A7"/>
<reference evidence="4 5" key="1">
    <citation type="submission" date="2024-09" db="EMBL/GenBank/DDBJ databases">
        <title>Chromosome-scale assembly of Riccia sorocarpa.</title>
        <authorList>
            <person name="Paukszto L."/>
        </authorList>
    </citation>
    <scope>NUCLEOTIDE SEQUENCE [LARGE SCALE GENOMIC DNA]</scope>
    <source>
        <strain evidence="4">LP-2024</strain>
        <tissue evidence="4">Aerial parts of the thallus</tissue>
    </source>
</reference>
<dbReference type="PANTHER" id="PTHR33977">
    <property type="entry name" value="ZINC ION BINDING PROTEIN"/>
    <property type="match status" value="1"/>
</dbReference>
<feature type="domain" description="SWIM-type" evidence="3">
    <location>
        <begin position="136"/>
        <end position="170"/>
    </location>
</feature>
<evidence type="ECO:0000259" key="3">
    <source>
        <dbReference type="PROSITE" id="PS50966"/>
    </source>
</evidence>
<dbReference type="PROSITE" id="PS50966">
    <property type="entry name" value="ZF_SWIM"/>
    <property type="match status" value="1"/>
</dbReference>
<feature type="transmembrane region" description="Helical" evidence="2">
    <location>
        <begin position="63"/>
        <end position="79"/>
    </location>
</feature>
<accession>A0ABD3H0A7</accession>
<keyword evidence="2" id="KW-1133">Transmembrane helix</keyword>
<organism evidence="4 5">
    <name type="scientific">Riccia sorocarpa</name>
    <dbReference type="NCBI Taxonomy" id="122646"/>
    <lineage>
        <taxon>Eukaryota</taxon>
        <taxon>Viridiplantae</taxon>
        <taxon>Streptophyta</taxon>
        <taxon>Embryophyta</taxon>
        <taxon>Marchantiophyta</taxon>
        <taxon>Marchantiopsida</taxon>
        <taxon>Marchantiidae</taxon>
        <taxon>Marchantiales</taxon>
        <taxon>Ricciaceae</taxon>
        <taxon>Riccia</taxon>
    </lineage>
</organism>
<proteinExistence type="predicted"/>
<evidence type="ECO:0000256" key="1">
    <source>
        <dbReference type="PROSITE-ProRule" id="PRU00325"/>
    </source>
</evidence>
<keyword evidence="2" id="KW-0472">Membrane</keyword>
<protein>
    <recommendedName>
        <fullName evidence="3">SWIM-type domain-containing protein</fullName>
    </recommendedName>
</protein>
<sequence length="385" mass="43192">METEGTVVCRILDQWVPKLVEWVLAYRNHKGSNQNTTGAVERWHSTVKAHIRSSRMSKVMRKLSWLVVLLTSTIELYFWCTAELKYQGRIRNKVVEDQIVTVCVKAKTIPDSMVMTELDGSKVRVFQSSSKPDTCYTVMDWTTKDSRCTCSMSAAGNVCKHEVKAMFMDGITETEIVKTLGRKAGSSSGGVENLSVNQELPLDLNADPADLFVPDEPEFHFPFDMNNDSLNGAPTTTDDQRPTTLEDIIGEVTKFADKMEGDAFYLSHFAILCRGAMEEVQNMKARWECNTTTVDSPALSVPNPLEAGRTTATELTRAKGWHEKMMDAYSRRKRRQALPEPDENSAIPLERVMKQKWPSLNETLDGEAIASLLGQNKENVAPPET</sequence>
<dbReference type="GO" id="GO:0008270">
    <property type="term" value="F:zinc ion binding"/>
    <property type="evidence" value="ECO:0007669"/>
    <property type="project" value="UniProtKB-KW"/>
</dbReference>
<dbReference type="InterPro" id="IPR007527">
    <property type="entry name" value="Znf_SWIM"/>
</dbReference>
<dbReference type="Proteomes" id="UP001633002">
    <property type="component" value="Unassembled WGS sequence"/>
</dbReference>
<keyword evidence="1" id="KW-0863">Zinc-finger</keyword>
<dbReference type="EMBL" id="JBJQOH010000006">
    <property type="protein sequence ID" value="KAL3683486.1"/>
    <property type="molecule type" value="Genomic_DNA"/>
</dbReference>
<name>A0ABD3H0A7_9MARC</name>
<comment type="caution">
    <text evidence="4">The sequence shown here is derived from an EMBL/GenBank/DDBJ whole genome shotgun (WGS) entry which is preliminary data.</text>
</comment>